<dbReference type="PANTHER" id="PTHR12753">
    <property type="entry name" value="AD-003 - RELATED"/>
    <property type="match status" value="1"/>
</dbReference>
<dbReference type="STRING" id="299467.A0A443SWN0"/>
<accession>A0A443SWN0</accession>
<evidence type="ECO:0000256" key="2">
    <source>
        <dbReference type="ARBA" id="ARBA00022603"/>
    </source>
</evidence>
<feature type="binding site" evidence="11">
    <location>
        <position position="85"/>
    </location>
    <ligand>
        <name>S-adenosyl-L-methionine</name>
        <dbReference type="ChEBI" id="CHEBI:59789"/>
    </ligand>
</feature>
<reference evidence="12 13" key="1">
    <citation type="journal article" date="2018" name="Gigascience">
        <title>Genomes of trombidid mites reveal novel predicted allergens and laterally-transferred genes associated with secondary metabolism.</title>
        <authorList>
            <person name="Dong X."/>
            <person name="Chaisiri K."/>
            <person name="Xia D."/>
            <person name="Armstrong S.D."/>
            <person name="Fang Y."/>
            <person name="Donnelly M.J."/>
            <person name="Kadowaki T."/>
            <person name="McGarry J.W."/>
            <person name="Darby A.C."/>
            <person name="Makepeace B.L."/>
        </authorList>
    </citation>
    <scope>NUCLEOTIDE SEQUENCE [LARGE SCALE GENOMIC DNA]</scope>
    <source>
        <strain evidence="12">UoL-UT</strain>
    </source>
</reference>
<evidence type="ECO:0000313" key="13">
    <source>
        <dbReference type="Proteomes" id="UP000288716"/>
    </source>
</evidence>
<name>A0A443SWN0_9ACAR</name>
<evidence type="ECO:0000256" key="3">
    <source>
        <dbReference type="ARBA" id="ARBA00022679"/>
    </source>
</evidence>
<evidence type="ECO:0000256" key="1">
    <source>
        <dbReference type="ARBA" id="ARBA00009059"/>
    </source>
</evidence>
<dbReference type="EC" id="2.1.1.244" evidence="5"/>
<dbReference type="GO" id="GO:0032259">
    <property type="term" value="P:methylation"/>
    <property type="evidence" value="ECO:0007669"/>
    <property type="project" value="UniProtKB-KW"/>
</dbReference>
<dbReference type="CDD" id="cd02440">
    <property type="entry name" value="AdoMet_MTases"/>
    <property type="match status" value="1"/>
</dbReference>
<evidence type="ECO:0000256" key="7">
    <source>
        <dbReference type="ARBA" id="ARBA00043129"/>
    </source>
</evidence>
<keyword evidence="2 12" id="KW-0489">Methyltransferase</keyword>
<keyword evidence="3 12" id="KW-0808">Transferase</keyword>
<dbReference type="SUPFAM" id="SSF53335">
    <property type="entry name" value="S-adenosyl-L-methionine-dependent methyltransferases"/>
    <property type="match status" value="1"/>
</dbReference>
<dbReference type="EMBL" id="NCKV01000029">
    <property type="protein sequence ID" value="RWS31906.1"/>
    <property type="molecule type" value="Genomic_DNA"/>
</dbReference>
<sequence>MSDSQEKLSNREPFYKKGEEYWSHIEPTVNGMLGGFSQLSVIDTKASKRFLNQYFPLLEELNAESRLITNFKNKRCLDCGAGIGRVTKNLLLNFFECADMLEQNQKFLEAAKEYIGEDVYKKRIGKTYACSLHKFQPDPSIKYDLIWCQWVTGHLTDTDFVAFLKICKSVLNPEHGLIVLKENHTSNDECDSDMKDSSITRPYWLLIDIFKNAGLQVVSERRQYKFPKGLYPVKMFALK</sequence>
<evidence type="ECO:0000256" key="6">
    <source>
        <dbReference type="ARBA" id="ARBA00039449"/>
    </source>
</evidence>
<evidence type="ECO:0000256" key="10">
    <source>
        <dbReference type="ARBA" id="ARBA00048167"/>
    </source>
</evidence>
<protein>
    <recommendedName>
        <fullName evidence="6">Alpha N-terminal protein methyltransferase 1</fullName>
        <ecNumber evidence="5">2.1.1.244</ecNumber>
    </recommendedName>
    <alternativeName>
        <fullName evidence="7">X-Pro-Lys N-terminal protein methyltransferase 1</fullName>
    </alternativeName>
</protein>
<dbReference type="GO" id="GO:0071885">
    <property type="term" value="F:N-terminal protein N-methyltransferase activity"/>
    <property type="evidence" value="ECO:0007669"/>
    <property type="project" value="UniProtKB-EC"/>
</dbReference>
<evidence type="ECO:0000256" key="5">
    <source>
        <dbReference type="ARBA" id="ARBA00039112"/>
    </source>
</evidence>
<dbReference type="VEuPathDB" id="VectorBase:LDEU000136"/>
<dbReference type="GO" id="GO:0005737">
    <property type="term" value="C:cytoplasm"/>
    <property type="evidence" value="ECO:0007669"/>
    <property type="project" value="TreeGrafter"/>
</dbReference>
<gene>
    <name evidence="12" type="ORF">B4U80_01793</name>
</gene>
<comment type="catalytic activity">
    <reaction evidence="10">
        <text>N-terminal L-alanyl-L-prolyl-L-lysyl-[protein] + 3 S-adenosyl-L-methionine = N-terminal N,N,N-trimethyl-L-alanyl-L-prolyl-L-lysyl-[protein] + 3 S-adenosyl-L-homocysteine + 3 H(+)</text>
        <dbReference type="Rhea" id="RHEA:54712"/>
        <dbReference type="Rhea" id="RHEA-COMP:13785"/>
        <dbReference type="Rhea" id="RHEA-COMP:13971"/>
        <dbReference type="ChEBI" id="CHEBI:15378"/>
        <dbReference type="ChEBI" id="CHEBI:57856"/>
        <dbReference type="ChEBI" id="CHEBI:59789"/>
        <dbReference type="ChEBI" id="CHEBI:138057"/>
        <dbReference type="ChEBI" id="CHEBI:138315"/>
        <dbReference type="EC" id="2.1.1.244"/>
    </reaction>
</comment>
<comment type="catalytic activity">
    <reaction evidence="8">
        <text>N-terminal L-seryl-L-prolyl-L-lysyl-[protein] + 3 S-adenosyl-L-methionine = N-terminal N,N,N-trimethyl-L-seryl-L-prolyl-L-lysyl-[protein] + 3 S-adenosyl-L-homocysteine + 3 H(+)</text>
        <dbReference type="Rhea" id="RHEA:54724"/>
        <dbReference type="Rhea" id="RHEA-COMP:13789"/>
        <dbReference type="Rhea" id="RHEA-COMP:13973"/>
        <dbReference type="ChEBI" id="CHEBI:15378"/>
        <dbReference type="ChEBI" id="CHEBI:57856"/>
        <dbReference type="ChEBI" id="CHEBI:59789"/>
        <dbReference type="ChEBI" id="CHEBI:138061"/>
        <dbReference type="ChEBI" id="CHEBI:138317"/>
        <dbReference type="EC" id="2.1.1.244"/>
    </reaction>
</comment>
<evidence type="ECO:0000256" key="11">
    <source>
        <dbReference type="PIRSR" id="PIRSR016958-1"/>
    </source>
</evidence>
<dbReference type="OrthoDB" id="1298661at2759"/>
<proteinExistence type="inferred from homology"/>
<evidence type="ECO:0000256" key="9">
    <source>
        <dbReference type="ARBA" id="ARBA00047885"/>
    </source>
</evidence>
<evidence type="ECO:0000256" key="4">
    <source>
        <dbReference type="ARBA" id="ARBA00022691"/>
    </source>
</evidence>
<feature type="binding site" evidence="11">
    <location>
        <position position="80"/>
    </location>
    <ligand>
        <name>S-adenosyl-L-methionine</name>
        <dbReference type="ChEBI" id="CHEBI:59789"/>
    </ligand>
</feature>
<comment type="caution">
    <text evidence="12">The sequence shown here is derived from an EMBL/GenBank/DDBJ whole genome shotgun (WGS) entry which is preliminary data.</text>
</comment>
<dbReference type="PIRSF" id="PIRSF016958">
    <property type="entry name" value="DUF858_MeTrfase_lik"/>
    <property type="match status" value="1"/>
</dbReference>
<dbReference type="AlphaFoldDB" id="A0A443SWN0"/>
<dbReference type="FunFam" id="3.40.50.150:FF:000025">
    <property type="entry name" value="N-terminal Xaa-Pro-Lys N-methyltransferase 1"/>
    <property type="match status" value="1"/>
</dbReference>
<dbReference type="InterPro" id="IPR008576">
    <property type="entry name" value="MeTrfase_NTM1"/>
</dbReference>
<evidence type="ECO:0000313" key="12">
    <source>
        <dbReference type="EMBL" id="RWS31906.1"/>
    </source>
</evidence>
<dbReference type="PANTHER" id="PTHR12753:SF0">
    <property type="entry name" value="ALPHA N-TERMINAL PROTEIN METHYLTRANSFERASE 1"/>
    <property type="match status" value="1"/>
</dbReference>
<dbReference type="Proteomes" id="UP000288716">
    <property type="component" value="Unassembled WGS sequence"/>
</dbReference>
<comment type="similarity">
    <text evidence="1">Belongs to the methyltransferase superfamily. NTM1 family.</text>
</comment>
<dbReference type="InterPro" id="IPR029063">
    <property type="entry name" value="SAM-dependent_MTases_sf"/>
</dbReference>
<feature type="binding site" evidence="11">
    <location>
        <position position="149"/>
    </location>
    <ligand>
        <name>S-adenosyl-L-methionine</name>
        <dbReference type="ChEBI" id="CHEBI:59789"/>
    </ligand>
</feature>
<dbReference type="Pfam" id="PF05891">
    <property type="entry name" value="Methyltransf_PK"/>
    <property type="match status" value="1"/>
</dbReference>
<comment type="catalytic activity">
    <reaction evidence="9">
        <text>N-terminal L-prolyl-L-prolyl-L-lysyl-[protein] + 2 S-adenosyl-L-methionine = N-terminal N,N-dimethyl-L-prolyl-L-prolyl-L-lysyl-[protein] + 2 S-adenosyl-L-homocysteine + 2 H(+)</text>
        <dbReference type="Rhea" id="RHEA:54736"/>
        <dbReference type="Rhea" id="RHEA-COMP:13787"/>
        <dbReference type="Rhea" id="RHEA-COMP:13974"/>
        <dbReference type="ChEBI" id="CHEBI:15378"/>
        <dbReference type="ChEBI" id="CHEBI:57856"/>
        <dbReference type="ChEBI" id="CHEBI:59789"/>
        <dbReference type="ChEBI" id="CHEBI:138059"/>
        <dbReference type="ChEBI" id="CHEBI:138318"/>
        <dbReference type="EC" id="2.1.1.244"/>
    </reaction>
</comment>
<dbReference type="Gene3D" id="3.40.50.150">
    <property type="entry name" value="Vaccinia Virus protein VP39"/>
    <property type="match status" value="1"/>
</dbReference>
<keyword evidence="13" id="KW-1185">Reference proteome</keyword>
<organism evidence="12 13">
    <name type="scientific">Leptotrombidium deliense</name>
    <dbReference type="NCBI Taxonomy" id="299467"/>
    <lineage>
        <taxon>Eukaryota</taxon>
        <taxon>Metazoa</taxon>
        <taxon>Ecdysozoa</taxon>
        <taxon>Arthropoda</taxon>
        <taxon>Chelicerata</taxon>
        <taxon>Arachnida</taxon>
        <taxon>Acari</taxon>
        <taxon>Acariformes</taxon>
        <taxon>Trombidiformes</taxon>
        <taxon>Prostigmata</taxon>
        <taxon>Anystina</taxon>
        <taxon>Parasitengona</taxon>
        <taxon>Trombiculoidea</taxon>
        <taxon>Trombiculidae</taxon>
        <taxon>Leptotrombidium</taxon>
    </lineage>
</organism>
<keyword evidence="4 11" id="KW-0949">S-adenosyl-L-methionine</keyword>
<evidence type="ECO:0000256" key="8">
    <source>
        <dbReference type="ARBA" id="ARBA00047306"/>
    </source>
</evidence>